<comment type="caution">
    <text evidence="3">The sequence shown here is derived from an EMBL/GenBank/DDBJ whole genome shotgun (WGS) entry which is preliminary data.</text>
</comment>
<protein>
    <submittedName>
        <fullName evidence="3">Uncharacterized protein</fullName>
    </submittedName>
</protein>
<dbReference type="AlphaFoldDB" id="A0AA37GZQ4"/>
<evidence type="ECO:0000313" key="4">
    <source>
        <dbReference type="Proteomes" id="UP001055172"/>
    </source>
</evidence>
<keyword evidence="4" id="KW-1185">Reference proteome</keyword>
<reference evidence="3 4" key="1">
    <citation type="submission" date="2021-07" db="EMBL/GenBank/DDBJ databases">
        <title>Genome data of Colletotrichum spaethianum.</title>
        <authorList>
            <person name="Utami Y.D."/>
            <person name="Hiruma K."/>
        </authorList>
    </citation>
    <scope>NUCLEOTIDE SEQUENCE [LARGE SCALE GENOMIC DNA]</scope>
    <source>
        <strain evidence="3 4">MAFF 242679</strain>
    </source>
</reference>
<evidence type="ECO:0000256" key="2">
    <source>
        <dbReference type="SAM" id="SignalP"/>
    </source>
</evidence>
<feature type="signal peptide" evidence="2">
    <location>
        <begin position="1"/>
        <end position="18"/>
    </location>
</feature>
<gene>
    <name evidence="3" type="ORF">ColLi_13171</name>
</gene>
<organism evidence="3 4">
    <name type="scientific">Colletotrichum liriopes</name>
    <dbReference type="NCBI Taxonomy" id="708192"/>
    <lineage>
        <taxon>Eukaryota</taxon>
        <taxon>Fungi</taxon>
        <taxon>Dikarya</taxon>
        <taxon>Ascomycota</taxon>
        <taxon>Pezizomycotina</taxon>
        <taxon>Sordariomycetes</taxon>
        <taxon>Hypocreomycetidae</taxon>
        <taxon>Glomerellales</taxon>
        <taxon>Glomerellaceae</taxon>
        <taxon>Colletotrichum</taxon>
        <taxon>Colletotrichum spaethianum species complex</taxon>
    </lineage>
</organism>
<name>A0AA37GZQ4_9PEZI</name>
<evidence type="ECO:0000256" key="1">
    <source>
        <dbReference type="SAM" id="MobiDB-lite"/>
    </source>
</evidence>
<feature type="chain" id="PRO_5041325827" evidence="2">
    <location>
        <begin position="19"/>
        <end position="166"/>
    </location>
</feature>
<feature type="compositionally biased region" description="Basic and acidic residues" evidence="1">
    <location>
        <begin position="101"/>
        <end position="111"/>
    </location>
</feature>
<sequence>MHFLSTIAIAAATVSVYALPVAVLPEFIHPSVYAFKDDNTAGGVDVDPFLNARYAAAVDTTDVEPDIDARDETALDVLDAEPNIKARSEPPVMDPEDQAEDGPRIQARSEDAVEAADPSIYNLKARGYQDNNDYDRHPSYYTSSRASRGNTIHSRMTRNTETTLQS</sequence>
<dbReference type="Proteomes" id="UP001055172">
    <property type="component" value="Unassembled WGS sequence"/>
</dbReference>
<feature type="compositionally biased region" description="Polar residues" evidence="1">
    <location>
        <begin position="140"/>
        <end position="150"/>
    </location>
</feature>
<keyword evidence="2" id="KW-0732">Signal</keyword>
<proteinExistence type="predicted"/>
<feature type="region of interest" description="Disordered" evidence="1">
    <location>
        <begin position="80"/>
        <end position="150"/>
    </location>
</feature>
<evidence type="ECO:0000313" key="3">
    <source>
        <dbReference type="EMBL" id="GJC90333.1"/>
    </source>
</evidence>
<accession>A0AA37GZQ4</accession>
<dbReference type="EMBL" id="BPPX01000052">
    <property type="protein sequence ID" value="GJC90333.1"/>
    <property type="molecule type" value="Genomic_DNA"/>
</dbReference>